<feature type="region of interest" description="Disordered" evidence="1">
    <location>
        <begin position="1"/>
        <end position="49"/>
    </location>
</feature>
<protein>
    <submittedName>
        <fullName evidence="2">Uncharacterized protein</fullName>
    </submittedName>
</protein>
<evidence type="ECO:0000256" key="1">
    <source>
        <dbReference type="SAM" id="MobiDB-lite"/>
    </source>
</evidence>
<reference evidence="2 3" key="1">
    <citation type="submission" date="2018-10" db="EMBL/GenBank/DDBJ databases">
        <title>Fifty Aureobasidium pullulans genomes reveal a recombining polyextremotolerant generalist.</title>
        <authorList>
            <person name="Gostincar C."/>
            <person name="Turk M."/>
            <person name="Zajc J."/>
            <person name="Gunde-Cimerman N."/>
        </authorList>
    </citation>
    <scope>NUCLEOTIDE SEQUENCE [LARGE SCALE GENOMIC DNA]</scope>
    <source>
        <strain evidence="2 3">EXF-1645</strain>
    </source>
</reference>
<dbReference type="Proteomes" id="UP000308724">
    <property type="component" value="Unassembled WGS sequence"/>
</dbReference>
<dbReference type="EMBL" id="QZBZ01000971">
    <property type="protein sequence ID" value="TIA27413.1"/>
    <property type="molecule type" value="Genomic_DNA"/>
</dbReference>
<feature type="non-terminal residue" evidence="2">
    <location>
        <position position="1"/>
    </location>
</feature>
<name>A0A4T0B2A4_AURPU</name>
<accession>A0A4T0B2A4</accession>
<proteinExistence type="predicted"/>
<gene>
    <name evidence="2" type="ORF">D6C78_11072</name>
</gene>
<evidence type="ECO:0000313" key="3">
    <source>
        <dbReference type="Proteomes" id="UP000308724"/>
    </source>
</evidence>
<evidence type="ECO:0000313" key="2">
    <source>
        <dbReference type="EMBL" id="TIA27413.1"/>
    </source>
</evidence>
<comment type="caution">
    <text evidence="2">The sequence shown here is derived from an EMBL/GenBank/DDBJ whole genome shotgun (WGS) entry which is preliminary data.</text>
</comment>
<dbReference type="AlphaFoldDB" id="A0A4T0B2A4"/>
<organism evidence="2 3">
    <name type="scientific">Aureobasidium pullulans</name>
    <name type="common">Black yeast</name>
    <name type="synonym">Pullularia pullulans</name>
    <dbReference type="NCBI Taxonomy" id="5580"/>
    <lineage>
        <taxon>Eukaryota</taxon>
        <taxon>Fungi</taxon>
        <taxon>Dikarya</taxon>
        <taxon>Ascomycota</taxon>
        <taxon>Pezizomycotina</taxon>
        <taxon>Dothideomycetes</taxon>
        <taxon>Dothideomycetidae</taxon>
        <taxon>Dothideales</taxon>
        <taxon>Saccotheciaceae</taxon>
        <taxon>Aureobasidium</taxon>
    </lineage>
</organism>
<sequence>SPGSVEAAARETPAQVTAASGHGSDDEGRARKRKRIKDVRQSEDVPEDNYRTQLQKLRLETSELKRMWEAQQVEMNEMKQQLKNFKAQQDT</sequence>